<dbReference type="SMART" id="SM00382">
    <property type="entry name" value="AAA"/>
    <property type="match status" value="1"/>
</dbReference>
<accession>A0A1H9HHY5</accession>
<dbReference type="EMBL" id="FOGF01000002">
    <property type="protein sequence ID" value="SEQ61961.1"/>
    <property type="molecule type" value="Genomic_DNA"/>
</dbReference>
<dbReference type="InterPro" id="IPR017871">
    <property type="entry name" value="ABC_transporter-like_CS"/>
</dbReference>
<dbReference type="GO" id="GO:0005524">
    <property type="term" value="F:ATP binding"/>
    <property type="evidence" value="ECO:0007669"/>
    <property type="project" value="UniProtKB-KW"/>
</dbReference>
<dbReference type="RefSeq" id="WP_089745750.1">
    <property type="nucleotide sequence ID" value="NZ_FOGF01000002.1"/>
</dbReference>
<evidence type="ECO:0000259" key="5">
    <source>
        <dbReference type="PROSITE" id="PS50893"/>
    </source>
</evidence>
<keyword evidence="7" id="KW-1185">Reference proteome</keyword>
<evidence type="ECO:0000256" key="2">
    <source>
        <dbReference type="ARBA" id="ARBA00022448"/>
    </source>
</evidence>
<dbReference type="PROSITE" id="PS00211">
    <property type="entry name" value="ABC_TRANSPORTER_1"/>
    <property type="match status" value="1"/>
</dbReference>
<dbReference type="PROSITE" id="PS50893">
    <property type="entry name" value="ABC_TRANSPORTER_2"/>
    <property type="match status" value="1"/>
</dbReference>
<evidence type="ECO:0000256" key="1">
    <source>
        <dbReference type="ARBA" id="ARBA00005417"/>
    </source>
</evidence>
<feature type="domain" description="ABC transporter" evidence="5">
    <location>
        <begin position="4"/>
        <end position="212"/>
    </location>
</feature>
<dbReference type="Proteomes" id="UP000198556">
    <property type="component" value="Unassembled WGS sequence"/>
</dbReference>
<keyword evidence="3" id="KW-0547">Nucleotide-binding</keyword>
<dbReference type="PANTHER" id="PTHR43335:SF4">
    <property type="entry name" value="ABC TRANSPORTER, ATP-BINDING PROTEIN"/>
    <property type="match status" value="1"/>
</dbReference>
<evidence type="ECO:0000256" key="3">
    <source>
        <dbReference type="ARBA" id="ARBA00022741"/>
    </source>
</evidence>
<evidence type="ECO:0000256" key="4">
    <source>
        <dbReference type="ARBA" id="ARBA00022840"/>
    </source>
</evidence>
<dbReference type="PANTHER" id="PTHR43335">
    <property type="entry name" value="ABC TRANSPORTER, ATP-BINDING PROTEIN"/>
    <property type="match status" value="1"/>
</dbReference>
<keyword evidence="2" id="KW-0813">Transport</keyword>
<dbReference type="InterPro" id="IPR027417">
    <property type="entry name" value="P-loop_NTPase"/>
</dbReference>
<name>A0A1H9HHY5_9LACT</name>
<sequence>MAHLQVKHLTKMIKHKPILSDINIEAKSGEIIGLVGPNGSGKTMLLKTILGLIRKTEGEIYLNQQPVVFNEPLPVLTGAIIETPDFIPYYTGWQNLVYLASLNNHVDEEKISYYMERMGIIFAKDTKVANYSLGMKQKLAIVQAVMENQQLILLDEPTNGLDKEAMIHFIEVVKKLAKEGKTIIIASHDEYVMSQITTRTYLISDGRMVGEE</sequence>
<dbReference type="GO" id="GO:0016887">
    <property type="term" value="F:ATP hydrolysis activity"/>
    <property type="evidence" value="ECO:0007669"/>
    <property type="project" value="InterPro"/>
</dbReference>
<dbReference type="SUPFAM" id="SSF52540">
    <property type="entry name" value="P-loop containing nucleoside triphosphate hydrolases"/>
    <property type="match status" value="1"/>
</dbReference>
<organism evidence="6 7">
    <name type="scientific">Granulicatella balaenopterae</name>
    <dbReference type="NCBI Taxonomy" id="137733"/>
    <lineage>
        <taxon>Bacteria</taxon>
        <taxon>Bacillati</taxon>
        <taxon>Bacillota</taxon>
        <taxon>Bacilli</taxon>
        <taxon>Lactobacillales</taxon>
        <taxon>Carnobacteriaceae</taxon>
        <taxon>Granulicatella</taxon>
    </lineage>
</organism>
<comment type="similarity">
    <text evidence="1">Belongs to the ABC transporter superfamily.</text>
</comment>
<dbReference type="Pfam" id="PF00005">
    <property type="entry name" value="ABC_tran"/>
    <property type="match status" value="1"/>
</dbReference>
<evidence type="ECO:0000313" key="7">
    <source>
        <dbReference type="Proteomes" id="UP000198556"/>
    </source>
</evidence>
<gene>
    <name evidence="6" type="ORF">SAMN05421767_102106</name>
</gene>
<proteinExistence type="inferred from homology"/>
<dbReference type="Gene3D" id="3.40.50.300">
    <property type="entry name" value="P-loop containing nucleotide triphosphate hydrolases"/>
    <property type="match status" value="1"/>
</dbReference>
<dbReference type="InterPro" id="IPR003439">
    <property type="entry name" value="ABC_transporter-like_ATP-bd"/>
</dbReference>
<dbReference type="STRING" id="137733.SAMN05421767_102106"/>
<dbReference type="InterPro" id="IPR003593">
    <property type="entry name" value="AAA+_ATPase"/>
</dbReference>
<protein>
    <submittedName>
        <fullName evidence="6">ABC-2 type transport system ATP-binding protein</fullName>
    </submittedName>
</protein>
<reference evidence="6 7" key="1">
    <citation type="submission" date="2016-10" db="EMBL/GenBank/DDBJ databases">
        <authorList>
            <person name="de Groot N.N."/>
        </authorList>
    </citation>
    <scope>NUCLEOTIDE SEQUENCE [LARGE SCALE GENOMIC DNA]</scope>
    <source>
        <strain evidence="6 7">DSM 15827</strain>
    </source>
</reference>
<dbReference type="CDD" id="cd03230">
    <property type="entry name" value="ABC_DR_subfamily_A"/>
    <property type="match status" value="1"/>
</dbReference>
<keyword evidence="4 6" id="KW-0067">ATP-binding</keyword>
<dbReference type="AlphaFoldDB" id="A0A1H9HHY5"/>
<dbReference type="OrthoDB" id="9804819at2"/>
<evidence type="ECO:0000313" key="6">
    <source>
        <dbReference type="EMBL" id="SEQ61961.1"/>
    </source>
</evidence>